<reference evidence="1" key="1">
    <citation type="submission" date="2021-02" db="EMBL/GenBank/DDBJ databases">
        <authorList>
            <person name="Dougan E. K."/>
            <person name="Rhodes N."/>
            <person name="Thang M."/>
            <person name="Chan C."/>
        </authorList>
    </citation>
    <scope>NUCLEOTIDE SEQUENCE</scope>
</reference>
<evidence type="ECO:0000313" key="2">
    <source>
        <dbReference type="Proteomes" id="UP000654075"/>
    </source>
</evidence>
<accession>A0A813H9S7</accession>
<dbReference type="EMBL" id="CAJNNV010031166">
    <property type="protein sequence ID" value="CAE8634876.1"/>
    <property type="molecule type" value="Genomic_DNA"/>
</dbReference>
<organism evidence="1 2">
    <name type="scientific">Polarella glacialis</name>
    <name type="common">Dinoflagellate</name>
    <dbReference type="NCBI Taxonomy" id="89957"/>
    <lineage>
        <taxon>Eukaryota</taxon>
        <taxon>Sar</taxon>
        <taxon>Alveolata</taxon>
        <taxon>Dinophyceae</taxon>
        <taxon>Suessiales</taxon>
        <taxon>Suessiaceae</taxon>
        <taxon>Polarella</taxon>
    </lineage>
</organism>
<evidence type="ECO:0000313" key="1">
    <source>
        <dbReference type="EMBL" id="CAE8634876.1"/>
    </source>
</evidence>
<sequence length="107" mass="11644">MENFICGWLAKEAGPAGRRWKRPPVGVTSAKGTLLFVSCGCSDMVGPQTKQLRRRTLPLQNGGNCPAEAPTHRLRRSDLASITAQKGRILTGLHHTSGKHSRQCRAV</sequence>
<proteinExistence type="predicted"/>
<dbReference type="Proteomes" id="UP000654075">
    <property type="component" value="Unassembled WGS sequence"/>
</dbReference>
<protein>
    <submittedName>
        <fullName evidence="1">Uncharacterized protein</fullName>
    </submittedName>
</protein>
<name>A0A813H9S7_POLGL</name>
<dbReference type="AlphaFoldDB" id="A0A813H9S7"/>
<comment type="caution">
    <text evidence="1">The sequence shown here is derived from an EMBL/GenBank/DDBJ whole genome shotgun (WGS) entry which is preliminary data.</text>
</comment>
<keyword evidence="2" id="KW-1185">Reference proteome</keyword>
<gene>
    <name evidence="1" type="ORF">PGLA1383_LOCUS50489</name>
</gene>